<dbReference type="Proteomes" id="UP001597115">
    <property type="component" value="Unassembled WGS sequence"/>
</dbReference>
<comment type="caution">
    <text evidence="1">The sequence shown here is derived from an EMBL/GenBank/DDBJ whole genome shotgun (WGS) entry which is preliminary data.</text>
</comment>
<reference evidence="2" key="1">
    <citation type="journal article" date="2019" name="Int. J. Syst. Evol. Microbiol.">
        <title>The Global Catalogue of Microorganisms (GCM) 10K type strain sequencing project: providing services to taxonomists for standard genome sequencing and annotation.</title>
        <authorList>
            <consortium name="The Broad Institute Genomics Platform"/>
            <consortium name="The Broad Institute Genome Sequencing Center for Infectious Disease"/>
            <person name="Wu L."/>
            <person name="Ma J."/>
        </authorList>
    </citation>
    <scope>NUCLEOTIDE SEQUENCE [LARGE SCALE GENOMIC DNA]</scope>
    <source>
        <strain evidence="2">CGMCC 1.16275</strain>
    </source>
</reference>
<proteinExistence type="predicted"/>
<sequence>MFQYRLFCLDDQGKILHPHVFHAEGDDAALSLARDRQHRQHACELWRGTKLIASLPAQSDAAAQPIPPSSTQF</sequence>
<organism evidence="1 2">
    <name type="scientific">Sphingomonas tabacisoli</name>
    <dbReference type="NCBI Taxonomy" id="2249466"/>
    <lineage>
        <taxon>Bacteria</taxon>
        <taxon>Pseudomonadati</taxon>
        <taxon>Pseudomonadota</taxon>
        <taxon>Alphaproteobacteria</taxon>
        <taxon>Sphingomonadales</taxon>
        <taxon>Sphingomonadaceae</taxon>
        <taxon>Sphingomonas</taxon>
    </lineage>
</organism>
<keyword evidence="2" id="KW-1185">Reference proteome</keyword>
<gene>
    <name evidence="1" type="ORF">ACFSCW_07610</name>
</gene>
<evidence type="ECO:0008006" key="3">
    <source>
        <dbReference type="Google" id="ProtNLM"/>
    </source>
</evidence>
<dbReference type="RefSeq" id="WP_380888247.1">
    <property type="nucleotide sequence ID" value="NZ_JBHUDY010000001.1"/>
</dbReference>
<protein>
    <recommendedName>
        <fullName evidence="3">DUF4160 domain-containing protein</fullName>
    </recommendedName>
</protein>
<accession>A0ABW4I199</accession>
<dbReference type="EMBL" id="JBHUDY010000001">
    <property type="protein sequence ID" value="MFD1611663.1"/>
    <property type="molecule type" value="Genomic_DNA"/>
</dbReference>
<name>A0ABW4I199_9SPHN</name>
<evidence type="ECO:0000313" key="2">
    <source>
        <dbReference type="Proteomes" id="UP001597115"/>
    </source>
</evidence>
<evidence type="ECO:0000313" key="1">
    <source>
        <dbReference type="EMBL" id="MFD1611663.1"/>
    </source>
</evidence>